<dbReference type="AlphaFoldDB" id="A0A934WP67"/>
<gene>
    <name evidence="1" type="ORF">JJB11_19975</name>
</gene>
<proteinExistence type="predicted"/>
<dbReference type="RefSeq" id="WP_201175576.1">
    <property type="nucleotide sequence ID" value="NZ_JAEPWM010000009.1"/>
</dbReference>
<sequence>MKSALYCGWLSHRRHQPRPHAFRYGLFMAWLDLGELDEVFRGRWLWSTRRAALVRFERRDHLGDPSLPLDESVRRLVAERTGTRPAGAIRLLTHLRWFGYLFNPVSFYYCYDAQDRAVQAVVAEVNNTPWGERHCYVLQPAATGGRWLQARSAKAMHVSPFHPMQLDYVWRFGVPGDDLAIAMALLPQDGGRLPVFHAHLALQRVPIRAASLAWTLLRFPFMTAQVIAGIHWQALKLWLKRVPVHDHPTVPPLASKPDA</sequence>
<evidence type="ECO:0000313" key="2">
    <source>
        <dbReference type="Proteomes" id="UP000630528"/>
    </source>
</evidence>
<evidence type="ECO:0000313" key="1">
    <source>
        <dbReference type="EMBL" id="MBK6008391.1"/>
    </source>
</evidence>
<protein>
    <submittedName>
        <fullName evidence="1">DUF1365 domain-containing protein</fullName>
    </submittedName>
</protein>
<dbReference type="PANTHER" id="PTHR33973:SF4">
    <property type="entry name" value="OS07G0153300 PROTEIN"/>
    <property type="match status" value="1"/>
</dbReference>
<name>A0A934WP67_9BURK</name>
<keyword evidence="2" id="KW-1185">Reference proteome</keyword>
<organism evidence="1 2">
    <name type="scientific">Ramlibacter ginsenosidimutans</name>
    <dbReference type="NCBI Taxonomy" id="502333"/>
    <lineage>
        <taxon>Bacteria</taxon>
        <taxon>Pseudomonadati</taxon>
        <taxon>Pseudomonadota</taxon>
        <taxon>Betaproteobacteria</taxon>
        <taxon>Burkholderiales</taxon>
        <taxon>Comamonadaceae</taxon>
        <taxon>Ramlibacter</taxon>
    </lineage>
</organism>
<dbReference type="PANTHER" id="PTHR33973">
    <property type="entry name" value="OS07G0153300 PROTEIN"/>
    <property type="match status" value="1"/>
</dbReference>
<dbReference type="EMBL" id="JAEPWM010000009">
    <property type="protein sequence ID" value="MBK6008391.1"/>
    <property type="molecule type" value="Genomic_DNA"/>
</dbReference>
<dbReference type="Proteomes" id="UP000630528">
    <property type="component" value="Unassembled WGS sequence"/>
</dbReference>
<accession>A0A934WP67</accession>
<reference evidence="1" key="1">
    <citation type="journal article" date="2012" name="J. Microbiol. Biotechnol.">
        <title>Ramlibacter ginsenosidimutans sp. nov., with ginsenoside-converting activity.</title>
        <authorList>
            <person name="Wang L."/>
            <person name="An D.S."/>
            <person name="Kim S.G."/>
            <person name="Jin F.X."/>
            <person name="Kim S.C."/>
            <person name="Lee S.T."/>
            <person name="Im W.T."/>
        </authorList>
    </citation>
    <scope>NUCLEOTIDE SEQUENCE</scope>
    <source>
        <strain evidence="1">KACC 17527</strain>
    </source>
</reference>
<reference evidence="1" key="2">
    <citation type="submission" date="2021-01" db="EMBL/GenBank/DDBJ databases">
        <authorList>
            <person name="Kang M."/>
        </authorList>
    </citation>
    <scope>NUCLEOTIDE SEQUENCE</scope>
    <source>
        <strain evidence="1">KACC 17527</strain>
    </source>
</reference>
<dbReference type="Pfam" id="PF07103">
    <property type="entry name" value="DUF1365"/>
    <property type="match status" value="1"/>
</dbReference>
<dbReference type="InterPro" id="IPR010775">
    <property type="entry name" value="DUF1365"/>
</dbReference>
<comment type="caution">
    <text evidence="1">The sequence shown here is derived from an EMBL/GenBank/DDBJ whole genome shotgun (WGS) entry which is preliminary data.</text>
</comment>